<sequence>MSSSSAAVSRNFLYYHLPLLSETCSTIIDFHCCHHLLLLRLVMSSSDTAAIIYHCFQQIPLLTLSTTASGEYLYSYYKPLLRANISDAIIYLCLV</sequence>
<comment type="caution">
    <text evidence="1">The sequence shown here is derived from an EMBL/GenBank/DDBJ whole genome shotgun (WGS) entry which is preliminary data.</text>
</comment>
<dbReference type="Proteomes" id="UP001054837">
    <property type="component" value="Unassembled WGS sequence"/>
</dbReference>
<gene>
    <name evidence="1" type="ORF">CDAR_596481</name>
</gene>
<keyword evidence="2" id="KW-1185">Reference proteome</keyword>
<evidence type="ECO:0000313" key="1">
    <source>
        <dbReference type="EMBL" id="GIY53956.1"/>
    </source>
</evidence>
<accession>A0AAV4U8A0</accession>
<organism evidence="1 2">
    <name type="scientific">Caerostris darwini</name>
    <dbReference type="NCBI Taxonomy" id="1538125"/>
    <lineage>
        <taxon>Eukaryota</taxon>
        <taxon>Metazoa</taxon>
        <taxon>Ecdysozoa</taxon>
        <taxon>Arthropoda</taxon>
        <taxon>Chelicerata</taxon>
        <taxon>Arachnida</taxon>
        <taxon>Araneae</taxon>
        <taxon>Araneomorphae</taxon>
        <taxon>Entelegynae</taxon>
        <taxon>Araneoidea</taxon>
        <taxon>Araneidae</taxon>
        <taxon>Caerostris</taxon>
    </lineage>
</organism>
<proteinExistence type="predicted"/>
<reference evidence="1 2" key="1">
    <citation type="submission" date="2021-06" db="EMBL/GenBank/DDBJ databases">
        <title>Caerostris darwini draft genome.</title>
        <authorList>
            <person name="Kono N."/>
            <person name="Arakawa K."/>
        </authorList>
    </citation>
    <scope>NUCLEOTIDE SEQUENCE [LARGE SCALE GENOMIC DNA]</scope>
</reference>
<evidence type="ECO:0000313" key="2">
    <source>
        <dbReference type="Proteomes" id="UP001054837"/>
    </source>
</evidence>
<name>A0AAV4U8A0_9ARAC</name>
<dbReference type="AlphaFoldDB" id="A0AAV4U8A0"/>
<protein>
    <submittedName>
        <fullName evidence="1">Uncharacterized protein</fullName>
    </submittedName>
</protein>
<dbReference type="EMBL" id="BPLQ01010838">
    <property type="protein sequence ID" value="GIY53956.1"/>
    <property type="molecule type" value="Genomic_DNA"/>
</dbReference>